<evidence type="ECO:0000256" key="9">
    <source>
        <dbReference type="HAMAP-Rule" id="MF_00206"/>
    </source>
</evidence>
<dbReference type="SFLD" id="SFLDG01058">
    <property type="entry name" value="lipoyl_synthase_like"/>
    <property type="match status" value="1"/>
</dbReference>
<dbReference type="GO" id="GO:0051539">
    <property type="term" value="F:4 iron, 4 sulfur cluster binding"/>
    <property type="evidence" value="ECO:0007669"/>
    <property type="project" value="UniProtKB-UniRule"/>
</dbReference>
<evidence type="ECO:0000256" key="5">
    <source>
        <dbReference type="ARBA" id="ARBA00022723"/>
    </source>
</evidence>
<comment type="subcellular location">
    <subcellularLocation>
        <location evidence="9">Cytoplasm</location>
    </subcellularLocation>
</comment>
<reference evidence="11" key="1">
    <citation type="journal article" date="2014" name="Genome Biol. Evol.">
        <title>Pangenome evidence for extensive interdomain horizontal transfer affecting lineage core and shell genes in uncultured planktonic thaumarchaeota and euryarchaeota.</title>
        <authorList>
            <person name="Deschamps P."/>
            <person name="Zivanovic Y."/>
            <person name="Moreira D."/>
            <person name="Rodriguez-Valera F."/>
            <person name="Lopez-Garcia P."/>
        </authorList>
    </citation>
    <scope>NUCLEOTIDE SEQUENCE</scope>
</reference>
<dbReference type="SUPFAM" id="SSF102114">
    <property type="entry name" value="Radical SAM enzymes"/>
    <property type="match status" value="1"/>
</dbReference>
<evidence type="ECO:0000256" key="3">
    <source>
        <dbReference type="ARBA" id="ARBA00022679"/>
    </source>
</evidence>
<evidence type="ECO:0000256" key="8">
    <source>
        <dbReference type="ARBA" id="ARBA00047326"/>
    </source>
</evidence>
<dbReference type="AlphaFoldDB" id="A0A075FL85"/>
<dbReference type="GO" id="GO:0009249">
    <property type="term" value="P:protein lipoylation"/>
    <property type="evidence" value="ECO:0007669"/>
    <property type="project" value="UniProtKB-UniRule"/>
</dbReference>
<feature type="binding site" evidence="9">
    <location>
        <position position="80"/>
    </location>
    <ligand>
        <name>[4Fe-4S] cluster</name>
        <dbReference type="ChEBI" id="CHEBI:49883"/>
        <label>2</label>
        <note>4Fe-4S-S-AdoMet</note>
    </ligand>
</feature>
<keyword evidence="7 9" id="KW-0411">Iron-sulfur</keyword>
<dbReference type="EMBL" id="KF900355">
    <property type="protein sequence ID" value="AIE92018.1"/>
    <property type="molecule type" value="Genomic_DNA"/>
</dbReference>
<keyword evidence="1 9" id="KW-0004">4Fe-4S</keyword>
<dbReference type="Pfam" id="PF16881">
    <property type="entry name" value="LIAS_N"/>
    <property type="match status" value="1"/>
</dbReference>
<comment type="catalytic activity">
    <reaction evidence="8 9">
        <text>[[Fe-S] cluster scaffold protein carrying a second [4Fe-4S](2+) cluster] + N(6)-octanoyl-L-lysyl-[protein] + 2 oxidized [2Fe-2S]-[ferredoxin] + 2 S-adenosyl-L-methionine + 4 H(+) = [[Fe-S] cluster scaffold protein] + N(6)-[(R)-dihydrolipoyl]-L-lysyl-[protein] + 4 Fe(3+) + 2 hydrogen sulfide + 2 5'-deoxyadenosine + 2 L-methionine + 2 reduced [2Fe-2S]-[ferredoxin]</text>
        <dbReference type="Rhea" id="RHEA:16585"/>
        <dbReference type="Rhea" id="RHEA-COMP:9928"/>
        <dbReference type="Rhea" id="RHEA-COMP:10000"/>
        <dbReference type="Rhea" id="RHEA-COMP:10001"/>
        <dbReference type="Rhea" id="RHEA-COMP:10475"/>
        <dbReference type="Rhea" id="RHEA-COMP:14568"/>
        <dbReference type="Rhea" id="RHEA-COMP:14569"/>
        <dbReference type="ChEBI" id="CHEBI:15378"/>
        <dbReference type="ChEBI" id="CHEBI:17319"/>
        <dbReference type="ChEBI" id="CHEBI:29034"/>
        <dbReference type="ChEBI" id="CHEBI:29919"/>
        <dbReference type="ChEBI" id="CHEBI:33722"/>
        <dbReference type="ChEBI" id="CHEBI:33737"/>
        <dbReference type="ChEBI" id="CHEBI:33738"/>
        <dbReference type="ChEBI" id="CHEBI:57844"/>
        <dbReference type="ChEBI" id="CHEBI:59789"/>
        <dbReference type="ChEBI" id="CHEBI:78809"/>
        <dbReference type="ChEBI" id="CHEBI:83100"/>
        <dbReference type="EC" id="2.8.1.8"/>
    </reaction>
</comment>
<dbReference type="GO" id="GO:0005737">
    <property type="term" value="C:cytoplasm"/>
    <property type="evidence" value="ECO:0007669"/>
    <property type="project" value="UniProtKB-SubCell"/>
</dbReference>
<feature type="binding site" evidence="9">
    <location>
        <position position="52"/>
    </location>
    <ligand>
        <name>[4Fe-4S] cluster</name>
        <dbReference type="ChEBI" id="CHEBI:49883"/>
        <label>1</label>
    </ligand>
</feature>
<keyword evidence="4 9" id="KW-0949">S-adenosyl-L-methionine</keyword>
<keyword evidence="6 9" id="KW-0408">Iron</keyword>
<feature type="binding site" evidence="9">
    <location>
        <position position="58"/>
    </location>
    <ligand>
        <name>[4Fe-4S] cluster</name>
        <dbReference type="ChEBI" id="CHEBI:49883"/>
        <label>1</label>
    </ligand>
</feature>
<comment type="function">
    <text evidence="9">Catalyzes the radical-mediated insertion of two sulfur atoms into the C-6 and C-8 positions of the octanoyl moiety bound to the lipoyl domains of lipoate-dependent enzymes, thereby converting the octanoylated domains into lipoylated derivatives.</text>
</comment>
<evidence type="ECO:0000256" key="4">
    <source>
        <dbReference type="ARBA" id="ARBA00022691"/>
    </source>
</evidence>
<dbReference type="FunFam" id="3.20.20.70:FF:000040">
    <property type="entry name" value="Lipoyl synthase"/>
    <property type="match status" value="1"/>
</dbReference>
<feature type="binding site" evidence="9">
    <location>
        <position position="77"/>
    </location>
    <ligand>
        <name>[4Fe-4S] cluster</name>
        <dbReference type="ChEBI" id="CHEBI:49883"/>
        <label>2</label>
        <note>4Fe-4S-S-AdoMet</note>
    </ligand>
</feature>
<evidence type="ECO:0000256" key="2">
    <source>
        <dbReference type="ARBA" id="ARBA00022490"/>
    </source>
</evidence>
<comment type="cofactor">
    <cofactor evidence="9">
        <name>[4Fe-4S] cluster</name>
        <dbReference type="ChEBI" id="CHEBI:49883"/>
    </cofactor>
    <text evidence="9">Binds 2 [4Fe-4S] clusters per subunit. One cluster is coordinated with 3 cysteines and an exchangeable S-adenosyl-L-methionine.</text>
</comment>
<evidence type="ECO:0000259" key="10">
    <source>
        <dbReference type="PROSITE" id="PS51918"/>
    </source>
</evidence>
<evidence type="ECO:0000256" key="7">
    <source>
        <dbReference type="ARBA" id="ARBA00023014"/>
    </source>
</evidence>
<keyword evidence="2 9" id="KW-0963">Cytoplasm</keyword>
<evidence type="ECO:0000256" key="6">
    <source>
        <dbReference type="ARBA" id="ARBA00023004"/>
    </source>
</evidence>
<keyword evidence="3 9" id="KW-0808">Transferase</keyword>
<dbReference type="NCBIfam" id="NF009544">
    <property type="entry name" value="PRK12928.1"/>
    <property type="match status" value="1"/>
</dbReference>
<dbReference type="PANTHER" id="PTHR10949">
    <property type="entry name" value="LIPOYL SYNTHASE"/>
    <property type="match status" value="1"/>
</dbReference>
<dbReference type="GO" id="GO:0046872">
    <property type="term" value="F:metal ion binding"/>
    <property type="evidence" value="ECO:0007669"/>
    <property type="project" value="UniProtKB-KW"/>
</dbReference>
<keyword evidence="5 9" id="KW-0479">Metal-binding</keyword>
<protein>
    <recommendedName>
        <fullName evidence="9">Lipoyl synthase</fullName>
        <ecNumber evidence="9">2.8.1.8</ecNumber>
    </recommendedName>
    <alternativeName>
        <fullName evidence="9">Lip-syn</fullName>
        <shortName evidence="9">LS</shortName>
    </alternativeName>
    <alternativeName>
        <fullName evidence="9">Lipoate synthase</fullName>
    </alternativeName>
    <alternativeName>
        <fullName evidence="9">Lipoic acid synthase</fullName>
    </alternativeName>
    <alternativeName>
        <fullName evidence="9">Sulfur insertion protein LipA</fullName>
    </alternativeName>
</protein>
<dbReference type="InterPro" id="IPR031691">
    <property type="entry name" value="LIAS_N"/>
</dbReference>
<dbReference type="NCBIfam" id="NF004019">
    <property type="entry name" value="PRK05481.1"/>
    <property type="match status" value="1"/>
</dbReference>
<comment type="similarity">
    <text evidence="9">Belongs to the radical SAM superfamily. Lipoyl synthase family.</text>
</comment>
<dbReference type="SFLD" id="SFLDS00029">
    <property type="entry name" value="Radical_SAM"/>
    <property type="match status" value="1"/>
</dbReference>
<dbReference type="InterPro" id="IPR007197">
    <property type="entry name" value="rSAM"/>
</dbReference>
<dbReference type="InterPro" id="IPR013785">
    <property type="entry name" value="Aldolase_TIM"/>
</dbReference>
<dbReference type="PROSITE" id="PS51918">
    <property type="entry name" value="RADICAL_SAM"/>
    <property type="match status" value="1"/>
</dbReference>
<dbReference type="InterPro" id="IPR006638">
    <property type="entry name" value="Elp3/MiaA/NifB-like_rSAM"/>
</dbReference>
<dbReference type="GO" id="GO:0016992">
    <property type="term" value="F:lipoate synthase activity"/>
    <property type="evidence" value="ECO:0007669"/>
    <property type="project" value="UniProtKB-UniRule"/>
</dbReference>
<dbReference type="Pfam" id="PF04055">
    <property type="entry name" value="Radical_SAM"/>
    <property type="match status" value="1"/>
</dbReference>
<comment type="pathway">
    <text evidence="9">Protein modification; protein lipoylation via endogenous pathway; protein N(6)-(lipoyl)lysine from octanoyl-[acyl-carrier-protein]: step 2/2.</text>
</comment>
<feature type="binding site" evidence="9">
    <location>
        <position position="288"/>
    </location>
    <ligand>
        <name>[4Fe-4S] cluster</name>
        <dbReference type="ChEBI" id="CHEBI:49883"/>
        <label>1</label>
    </ligand>
</feature>
<dbReference type="PIRSF" id="PIRSF005963">
    <property type="entry name" value="Lipoyl_synth"/>
    <property type="match status" value="1"/>
</dbReference>
<evidence type="ECO:0000256" key="1">
    <source>
        <dbReference type="ARBA" id="ARBA00022485"/>
    </source>
</evidence>
<gene>
    <name evidence="9 11" type="primary">lipA</name>
</gene>
<feature type="binding site" evidence="9">
    <location>
        <position position="73"/>
    </location>
    <ligand>
        <name>[4Fe-4S] cluster</name>
        <dbReference type="ChEBI" id="CHEBI:49883"/>
        <label>2</label>
        <note>4Fe-4S-S-AdoMet</note>
    </ligand>
</feature>
<accession>A0A075FL85</accession>
<dbReference type="SMART" id="SM00729">
    <property type="entry name" value="Elp3"/>
    <property type="match status" value="1"/>
</dbReference>
<dbReference type="InterPro" id="IPR058240">
    <property type="entry name" value="rSAM_sf"/>
</dbReference>
<feature type="domain" description="Radical SAM core" evidence="10">
    <location>
        <begin position="59"/>
        <end position="277"/>
    </location>
</feature>
<dbReference type="UniPathway" id="UPA00538">
    <property type="reaction ID" value="UER00593"/>
</dbReference>
<organism evidence="11">
    <name type="scientific">uncultured marine thaumarchaeote AD1000_19_G07</name>
    <dbReference type="NCBI Taxonomy" id="1455897"/>
    <lineage>
        <taxon>Archaea</taxon>
        <taxon>Nitrososphaerota</taxon>
        <taxon>environmental samples</taxon>
    </lineage>
</organism>
<proteinExistence type="inferred from homology"/>
<dbReference type="NCBIfam" id="TIGR00510">
    <property type="entry name" value="lipA"/>
    <property type="match status" value="1"/>
</dbReference>
<feature type="binding site" evidence="9">
    <location>
        <position position="47"/>
    </location>
    <ligand>
        <name>[4Fe-4S] cluster</name>
        <dbReference type="ChEBI" id="CHEBI:49883"/>
        <label>1</label>
    </ligand>
</feature>
<dbReference type="Gene3D" id="3.20.20.70">
    <property type="entry name" value="Aldolase class I"/>
    <property type="match status" value="1"/>
</dbReference>
<dbReference type="InterPro" id="IPR003698">
    <property type="entry name" value="Lipoyl_synth"/>
</dbReference>
<dbReference type="SFLD" id="SFLDF00271">
    <property type="entry name" value="lipoyl_synthase"/>
    <property type="match status" value="1"/>
</dbReference>
<evidence type="ECO:0000313" key="11">
    <source>
        <dbReference type="EMBL" id="AIE92018.1"/>
    </source>
</evidence>
<dbReference type="HAMAP" id="MF_00206">
    <property type="entry name" value="Lipoyl_synth"/>
    <property type="match status" value="1"/>
</dbReference>
<dbReference type="PANTHER" id="PTHR10949:SF0">
    <property type="entry name" value="LIPOYL SYNTHASE, MITOCHONDRIAL"/>
    <property type="match status" value="1"/>
</dbReference>
<dbReference type="EC" id="2.8.1.8" evidence="9"/>
<dbReference type="CDD" id="cd01335">
    <property type="entry name" value="Radical_SAM"/>
    <property type="match status" value="1"/>
</dbReference>
<name>A0A075FL85_9ARCH</name>
<sequence length="301" mass="34178">MPRRALSNNQIKQKLHKPEWIKVNFVQGDNYKKVKESANKLNLNTVCQEANCPNIYECWEGGTATFMLLGDICTRGCRFCHVKSGNPEGIVDIFEPENTANAVKELELDYVVLTSVDRDDLTDGGASHFAKTVEEIYKKNERTLIEVLIPDFSGKIKDLSTVVKSKPTVIAHNIETTRELTPVVRDRRASYERSLEVLRNVKKLDSNIYTKSSIMLGFGEKYADIITAMKDLREANVDILTIGQYLQPSDFHISIKQYVHPDEFIKLKDVAEDMGFKYVVSGPLVRSSYKAGEYFVKNLVK</sequence>